<evidence type="ECO:0000313" key="3">
    <source>
        <dbReference type="EMBL" id="GAC14651.1"/>
    </source>
</evidence>
<keyword evidence="1" id="KW-1133">Transmembrane helix</keyword>
<dbReference type="eggNOG" id="COG2114">
    <property type="taxonomic scope" value="Bacteria"/>
</dbReference>
<dbReference type="STRING" id="1127673.GLIP_2023"/>
<feature type="transmembrane region" description="Helical" evidence="1">
    <location>
        <begin position="81"/>
        <end position="100"/>
    </location>
</feature>
<feature type="transmembrane region" description="Helical" evidence="1">
    <location>
        <begin position="164"/>
        <end position="185"/>
    </location>
</feature>
<dbReference type="PANTHER" id="PTHR45655">
    <property type="entry name" value="GUANYLATE CYCLASE SOLUBLE SUBUNIT BETA-2"/>
    <property type="match status" value="1"/>
</dbReference>
<dbReference type="InterPro" id="IPR029787">
    <property type="entry name" value="Nucleotide_cyclase"/>
</dbReference>
<keyword evidence="1" id="KW-0812">Transmembrane</keyword>
<dbReference type="GO" id="GO:0004383">
    <property type="term" value="F:guanylate cyclase activity"/>
    <property type="evidence" value="ECO:0007669"/>
    <property type="project" value="TreeGrafter"/>
</dbReference>
<reference evidence="3 4" key="1">
    <citation type="journal article" date="2017" name="Antonie Van Leeuwenhoek">
        <title>Rhizobium rhizosphaerae sp. nov., a novel species isolated from rice rhizosphere.</title>
        <authorList>
            <person name="Zhao J.J."/>
            <person name="Zhang J."/>
            <person name="Zhang R.J."/>
            <person name="Zhang C.W."/>
            <person name="Yin H.Q."/>
            <person name="Zhang X.X."/>
        </authorList>
    </citation>
    <scope>NUCLEOTIDE SEQUENCE [LARGE SCALE GENOMIC DNA]</scope>
    <source>
        <strain evidence="3 4">E3</strain>
    </source>
</reference>
<dbReference type="CDD" id="cd07302">
    <property type="entry name" value="CHD"/>
    <property type="match status" value="1"/>
</dbReference>
<dbReference type="EMBL" id="BAEN01000038">
    <property type="protein sequence ID" value="GAC14651.1"/>
    <property type="molecule type" value="Genomic_DNA"/>
</dbReference>
<feature type="transmembrane region" description="Helical" evidence="1">
    <location>
        <begin position="106"/>
        <end position="123"/>
    </location>
</feature>
<dbReference type="AlphaFoldDB" id="K6XSI8"/>
<feature type="transmembrane region" description="Helical" evidence="1">
    <location>
        <begin position="49"/>
        <end position="69"/>
    </location>
</feature>
<feature type="domain" description="Guanylate cyclase" evidence="2">
    <location>
        <begin position="238"/>
        <end position="365"/>
    </location>
</feature>
<dbReference type="GO" id="GO:0070482">
    <property type="term" value="P:response to oxygen levels"/>
    <property type="evidence" value="ECO:0007669"/>
    <property type="project" value="TreeGrafter"/>
</dbReference>
<organism evidence="3 4">
    <name type="scientific">Aliiglaciecola lipolytica E3</name>
    <dbReference type="NCBI Taxonomy" id="1127673"/>
    <lineage>
        <taxon>Bacteria</taxon>
        <taxon>Pseudomonadati</taxon>
        <taxon>Pseudomonadota</taxon>
        <taxon>Gammaproteobacteria</taxon>
        <taxon>Alteromonadales</taxon>
        <taxon>Alteromonadaceae</taxon>
        <taxon>Aliiglaciecola</taxon>
    </lineage>
</organism>
<dbReference type="GO" id="GO:0019934">
    <property type="term" value="P:cGMP-mediated signaling"/>
    <property type="evidence" value="ECO:0007669"/>
    <property type="project" value="TreeGrafter"/>
</dbReference>
<keyword evidence="1" id="KW-0472">Membrane</keyword>
<name>K6XSI8_9ALTE</name>
<dbReference type="RefSeq" id="WP_008844467.1">
    <property type="nucleotide sequence ID" value="NZ_BAEN01000038.1"/>
</dbReference>
<sequence length="412" mass="46898">MLTSTFRRIALLGKNKKDLDNLSHIKLVNTIALMVLVFLVLQIPFILRFWHFSGFPALILCIVHIGLFYQVLRANYRHHFITARSLLMCGFVSYIGISSLIWSVNIQFHFLFIIGLFVSPFLYREWEKGQYVPNLIIYLVCFCGIEVFWQLPSRHLQAKSMEEFWLTMGTGFLLSIAAITSSLLIHENTRMSLERVCRDKARISHILQKTLPKPLIKNLLANFSNPTPSSTLKQHFCSVLFADIQGYTQHCSDTDSREVMHLLNDFYCEFDLLSRQNQLQKIKTNGDQYMAVCGIYEQQVNPAAQCCLAAISMLKSFNTISKKLQLQLKIRIGIASGPITAGCVGLDNMLFDVWGDAVNLASRLESHGTANKILVCQDTYLNCQKLIKFESGNKLNIKGLGTLTTYFVRDTV</sequence>
<gene>
    <name evidence="3" type="ORF">GLIP_2023</name>
</gene>
<evidence type="ECO:0000259" key="2">
    <source>
        <dbReference type="PROSITE" id="PS50125"/>
    </source>
</evidence>
<feature type="transmembrane region" description="Helical" evidence="1">
    <location>
        <begin position="21"/>
        <end position="43"/>
    </location>
</feature>
<dbReference type="Pfam" id="PF00211">
    <property type="entry name" value="Guanylate_cyc"/>
    <property type="match status" value="1"/>
</dbReference>
<dbReference type="Gene3D" id="3.30.70.1230">
    <property type="entry name" value="Nucleotide cyclase"/>
    <property type="match status" value="1"/>
</dbReference>
<dbReference type="SUPFAM" id="SSF55073">
    <property type="entry name" value="Nucleotide cyclase"/>
    <property type="match status" value="1"/>
</dbReference>
<dbReference type="GO" id="GO:0008074">
    <property type="term" value="C:guanylate cyclase complex, soluble"/>
    <property type="evidence" value="ECO:0007669"/>
    <property type="project" value="TreeGrafter"/>
</dbReference>
<dbReference type="GO" id="GO:0004016">
    <property type="term" value="F:adenylate cyclase activity"/>
    <property type="evidence" value="ECO:0007669"/>
    <property type="project" value="UniProtKB-ARBA"/>
</dbReference>
<protein>
    <recommendedName>
        <fullName evidence="2">Guanylate cyclase domain-containing protein</fullName>
    </recommendedName>
</protein>
<dbReference type="Proteomes" id="UP000006334">
    <property type="component" value="Unassembled WGS sequence"/>
</dbReference>
<dbReference type="InterPro" id="IPR001054">
    <property type="entry name" value="A/G_cyclase"/>
</dbReference>
<dbReference type="SMART" id="SM00044">
    <property type="entry name" value="CYCc"/>
    <property type="match status" value="1"/>
</dbReference>
<dbReference type="PROSITE" id="PS50125">
    <property type="entry name" value="GUANYLATE_CYCLASE_2"/>
    <property type="match status" value="1"/>
</dbReference>
<dbReference type="OrthoDB" id="9806704at2"/>
<evidence type="ECO:0000313" key="4">
    <source>
        <dbReference type="Proteomes" id="UP000006334"/>
    </source>
</evidence>
<evidence type="ECO:0000256" key="1">
    <source>
        <dbReference type="SAM" id="Phobius"/>
    </source>
</evidence>
<feature type="transmembrane region" description="Helical" evidence="1">
    <location>
        <begin position="135"/>
        <end position="152"/>
    </location>
</feature>
<comment type="caution">
    <text evidence="3">The sequence shown here is derived from an EMBL/GenBank/DDBJ whole genome shotgun (WGS) entry which is preliminary data.</text>
</comment>
<proteinExistence type="predicted"/>
<dbReference type="PANTHER" id="PTHR45655:SF13">
    <property type="entry name" value="SOLUBLE GUANYLATE CYCLASE GCY-32-RELATED"/>
    <property type="match status" value="1"/>
</dbReference>
<accession>K6XSI8</accession>
<keyword evidence="4" id="KW-1185">Reference proteome</keyword>